<dbReference type="InterPro" id="IPR004993">
    <property type="entry name" value="GH3"/>
</dbReference>
<evidence type="ECO:0000259" key="2">
    <source>
        <dbReference type="Pfam" id="PF23571"/>
    </source>
</evidence>
<evidence type="ECO:0000259" key="3">
    <source>
        <dbReference type="Pfam" id="PF23572"/>
    </source>
</evidence>
<reference evidence="4" key="2">
    <citation type="submission" date="2021-01" db="UniProtKB">
        <authorList>
            <consortium name="EnsemblMetazoa"/>
        </authorList>
    </citation>
    <scope>IDENTIFICATION</scope>
</reference>
<feature type="transmembrane region" description="Helical" evidence="1">
    <location>
        <begin position="43"/>
        <end position="63"/>
    </location>
</feature>
<keyword evidence="1" id="KW-1133">Transmembrane helix</keyword>
<dbReference type="GO" id="GO:0005737">
    <property type="term" value="C:cytoplasm"/>
    <property type="evidence" value="ECO:0000318"/>
    <property type="project" value="GO_Central"/>
</dbReference>
<keyword evidence="1" id="KW-0472">Membrane</keyword>
<evidence type="ECO:0000313" key="5">
    <source>
        <dbReference type="Proteomes" id="UP000007110"/>
    </source>
</evidence>
<dbReference type="Proteomes" id="UP000007110">
    <property type="component" value="Unassembled WGS sequence"/>
</dbReference>
<dbReference type="RefSeq" id="XP_003723363.2">
    <property type="nucleotide sequence ID" value="XM_003723315.3"/>
</dbReference>
<dbReference type="InterPro" id="IPR055377">
    <property type="entry name" value="GH3_M"/>
</dbReference>
<evidence type="ECO:0000256" key="1">
    <source>
        <dbReference type="SAM" id="Phobius"/>
    </source>
</evidence>
<evidence type="ECO:0008006" key="6">
    <source>
        <dbReference type="Google" id="ProtNLM"/>
    </source>
</evidence>
<proteinExistence type="predicted"/>
<dbReference type="AlphaFoldDB" id="A0A7M7GJD0"/>
<dbReference type="InParanoid" id="A0A7M7GJD0"/>
<feature type="transmembrane region" description="Helical" evidence="1">
    <location>
        <begin position="69"/>
        <end position="89"/>
    </location>
</feature>
<dbReference type="InterPro" id="IPR055378">
    <property type="entry name" value="GH3_C"/>
</dbReference>
<keyword evidence="1" id="KW-0812">Transmembrane</keyword>
<dbReference type="PANTHER" id="PTHR31901:SF9">
    <property type="entry name" value="GH3 DOMAIN-CONTAINING PROTEIN"/>
    <property type="match status" value="1"/>
</dbReference>
<dbReference type="OMA" id="ECCVGIN"/>
<dbReference type="GeneID" id="100890398"/>
<organism evidence="4 5">
    <name type="scientific">Strongylocentrotus purpuratus</name>
    <name type="common">Purple sea urchin</name>
    <dbReference type="NCBI Taxonomy" id="7668"/>
    <lineage>
        <taxon>Eukaryota</taxon>
        <taxon>Metazoa</taxon>
        <taxon>Echinodermata</taxon>
        <taxon>Eleutherozoa</taxon>
        <taxon>Echinozoa</taxon>
        <taxon>Echinoidea</taxon>
        <taxon>Euechinoidea</taxon>
        <taxon>Echinacea</taxon>
        <taxon>Camarodonta</taxon>
        <taxon>Echinidea</taxon>
        <taxon>Strongylocentrotidae</taxon>
        <taxon>Strongylocentrotus</taxon>
    </lineage>
</organism>
<dbReference type="Pfam" id="PF03321">
    <property type="entry name" value="GH3"/>
    <property type="match status" value="1"/>
</dbReference>
<feature type="transmembrane region" description="Helical" evidence="1">
    <location>
        <begin position="6"/>
        <end position="22"/>
    </location>
</feature>
<dbReference type="PANTHER" id="PTHR31901">
    <property type="entry name" value="GH3 DOMAIN-CONTAINING PROTEIN"/>
    <property type="match status" value="1"/>
</dbReference>
<name>A0A7M7GJD0_STRPU</name>
<dbReference type="KEGG" id="spu:100890398"/>
<protein>
    <recommendedName>
        <fullName evidence="6">GH3 domain-containing protein</fullName>
    </recommendedName>
</protein>
<accession>A0A7M7GJD0</accession>
<sequence>MRGQDIIRLSAVAFVGVLLSLLNQEWRLYNADGSWLPFWCRGILLVCCAICTVATLHISILPACRYTPASILILQYLFDCFISGLGAYFSRKLESQTKRCQEEQEQFLRSLLEKQAGTAYGKDKQFASLKTSAQFRQQHPLTFHCHYEPYLKRIVEGGEDNVLIEGKPLRLGLTSGTTGQRKMILTSKRRLLLFILKFVPIGQRILRRSILPSFSPLLKTCYLYVHTQPSYPLPGISMGPTTMLNLPDLLYRLQYSTPPAGMRLTNEKQATYVHLLFALRDRDLQAIFAIFAASLYYTFKILEEEWPGLVNDLREGRISDSINLAHDVKITLEKELQADPKRANELEAEFKKGFDDIARRIWPRMSSLWGVTSGSMTVYEDILKVKYIKDLPVVSMIYNSTECLLGVLHGGAKRTEYITFPADVFYEFIPFENCSQDQPDTLLAEEVMVGSYYEVVITSIDGLYRYRMGDVVRVTGFYNKTPLLEFGHRVGDVLDIHGERTPEITIKAALLQTLDNHDAFHLVDFTCLESALLRECQGESDQDVSDRYIVIAEVDVMVNQMENHTELKKNFRLASHVDVALCDLSSAYSNCRAKELLQPLQLILVRPDTFREFRVLLSRRSHGSTMQVKVPKVLRTEEFTHFLVQRKLVA</sequence>
<dbReference type="Pfam" id="PF23571">
    <property type="entry name" value="GH3_M"/>
    <property type="match status" value="1"/>
</dbReference>
<keyword evidence="5" id="KW-1185">Reference proteome</keyword>
<dbReference type="OrthoDB" id="6101895at2759"/>
<dbReference type="EnsemblMetazoa" id="XM_003723315">
    <property type="protein sequence ID" value="XP_003723363"/>
    <property type="gene ID" value="LOC100890398"/>
</dbReference>
<dbReference type="SUPFAM" id="SSF56801">
    <property type="entry name" value="Acetyl-CoA synthetase-like"/>
    <property type="match status" value="1"/>
</dbReference>
<dbReference type="Pfam" id="PF23572">
    <property type="entry name" value="GH3_C"/>
    <property type="match status" value="1"/>
</dbReference>
<feature type="domain" description="GH3 middle" evidence="2">
    <location>
        <begin position="417"/>
        <end position="489"/>
    </location>
</feature>
<evidence type="ECO:0000313" key="4">
    <source>
        <dbReference type="EnsemblMetazoa" id="XP_003723363"/>
    </source>
</evidence>
<feature type="domain" description="GH3 C-terminal" evidence="3">
    <location>
        <begin position="520"/>
        <end position="637"/>
    </location>
</feature>
<dbReference type="GO" id="GO:0016881">
    <property type="term" value="F:acid-amino acid ligase activity"/>
    <property type="evidence" value="ECO:0000318"/>
    <property type="project" value="GO_Central"/>
</dbReference>
<reference evidence="5" key="1">
    <citation type="submission" date="2015-02" db="EMBL/GenBank/DDBJ databases">
        <title>Genome sequencing for Strongylocentrotus purpuratus.</title>
        <authorList>
            <person name="Murali S."/>
            <person name="Liu Y."/>
            <person name="Vee V."/>
            <person name="English A."/>
            <person name="Wang M."/>
            <person name="Skinner E."/>
            <person name="Han Y."/>
            <person name="Muzny D.M."/>
            <person name="Worley K.C."/>
            <person name="Gibbs R.A."/>
        </authorList>
    </citation>
    <scope>NUCLEOTIDE SEQUENCE</scope>
</reference>